<keyword evidence="4" id="KW-1185">Reference proteome</keyword>
<proteinExistence type="predicted"/>
<feature type="repeat" description="PPR" evidence="2">
    <location>
        <begin position="78"/>
        <end position="112"/>
    </location>
</feature>
<sequence length="383" mass="43369">MILLQPIPPISQFNQLLNSVPKSQLKIILFRKFNNTHLPISPNFITLNIVLNCYCHLNEVGFAFGVFGLILKKGFVPDSVTYTSLIQGLLKKNQIFEAVRLFRKMVLFGNVSYTNVSYTNVSYTYGTLISGLCRAGDIDTAIRLHEDVVHGKMGCLGFVCKPSGVCYSVLIDNLCKNGRVSKAKELFMEMRMRRISPDVVAFSSLIRGLCFMDLREAKRLFVEMVNEGVRPSVTVFNLLVHVLCKDRRLNEASGLFEFMVRKGEKLDSLSYNTLMHGYCLEGKIEEAKELYVSMVAKGIEPDVQIHNVLIDGYIKVRRVEEALRIFKQMVRGTIKPNVVTYNVLLTGVLQKGDVLTARKLFDEMPLYHLTPSLCFRLASSSRK</sequence>
<name>A0A251TFK8_HELAN</name>
<dbReference type="InParanoid" id="A0A251TFK8"/>
<dbReference type="Pfam" id="PF13041">
    <property type="entry name" value="PPR_2"/>
    <property type="match status" value="4"/>
</dbReference>
<feature type="repeat" description="PPR" evidence="2">
    <location>
        <begin position="163"/>
        <end position="197"/>
    </location>
</feature>
<feature type="repeat" description="PPR" evidence="2">
    <location>
        <begin position="43"/>
        <end position="77"/>
    </location>
</feature>
<evidence type="ECO:0000313" key="4">
    <source>
        <dbReference type="Proteomes" id="UP000215914"/>
    </source>
</evidence>
<dbReference type="Proteomes" id="UP000215914">
    <property type="component" value="Chromosome 10"/>
</dbReference>
<dbReference type="InterPro" id="IPR002885">
    <property type="entry name" value="PPR_rpt"/>
</dbReference>
<evidence type="ECO:0000256" key="1">
    <source>
        <dbReference type="ARBA" id="ARBA00022737"/>
    </source>
</evidence>
<dbReference type="Pfam" id="PF12854">
    <property type="entry name" value="PPR_1"/>
    <property type="match status" value="1"/>
</dbReference>
<dbReference type="EMBL" id="CM007899">
    <property type="protein sequence ID" value="OTG09878.1"/>
    <property type="molecule type" value="Genomic_DNA"/>
</dbReference>
<feature type="repeat" description="PPR" evidence="2">
    <location>
        <begin position="337"/>
        <end position="371"/>
    </location>
</feature>
<accession>A0A251TFK8</accession>
<keyword evidence="1" id="KW-0677">Repeat</keyword>
<feature type="repeat" description="PPR" evidence="2">
    <location>
        <begin position="267"/>
        <end position="301"/>
    </location>
</feature>
<dbReference type="Gene3D" id="1.25.40.10">
    <property type="entry name" value="Tetratricopeptide repeat domain"/>
    <property type="match status" value="4"/>
</dbReference>
<evidence type="ECO:0000313" key="3">
    <source>
        <dbReference type="EMBL" id="OTG09878.1"/>
    </source>
</evidence>
<dbReference type="AlphaFoldDB" id="A0A251TFK8"/>
<dbReference type="PANTHER" id="PTHR47932:SF74">
    <property type="entry name" value="BOX HELICASE FAMILY PROTEIN, PUTATIVE, EXPRESSED-RELATED"/>
    <property type="match status" value="1"/>
</dbReference>
<feature type="repeat" description="PPR" evidence="2">
    <location>
        <begin position="232"/>
        <end position="266"/>
    </location>
</feature>
<dbReference type="InterPro" id="IPR011990">
    <property type="entry name" value="TPR-like_helical_dom_sf"/>
</dbReference>
<feature type="repeat" description="PPR" evidence="2">
    <location>
        <begin position="198"/>
        <end position="231"/>
    </location>
</feature>
<dbReference type="NCBIfam" id="TIGR00756">
    <property type="entry name" value="PPR"/>
    <property type="match status" value="8"/>
</dbReference>
<gene>
    <name evidence="3" type="ORF">HannXRQ_Chr10g0281361</name>
</gene>
<reference evidence="4" key="1">
    <citation type="journal article" date="2017" name="Nature">
        <title>The sunflower genome provides insights into oil metabolism, flowering and Asterid evolution.</title>
        <authorList>
            <person name="Badouin H."/>
            <person name="Gouzy J."/>
            <person name="Grassa C.J."/>
            <person name="Murat F."/>
            <person name="Staton S.E."/>
            <person name="Cottret L."/>
            <person name="Lelandais-Briere C."/>
            <person name="Owens G.L."/>
            <person name="Carrere S."/>
            <person name="Mayjonade B."/>
            <person name="Legrand L."/>
            <person name="Gill N."/>
            <person name="Kane N.C."/>
            <person name="Bowers J.E."/>
            <person name="Hubner S."/>
            <person name="Bellec A."/>
            <person name="Berard A."/>
            <person name="Berges H."/>
            <person name="Blanchet N."/>
            <person name="Boniface M.C."/>
            <person name="Brunel D."/>
            <person name="Catrice O."/>
            <person name="Chaidir N."/>
            <person name="Claudel C."/>
            <person name="Donnadieu C."/>
            <person name="Faraut T."/>
            <person name="Fievet G."/>
            <person name="Helmstetter N."/>
            <person name="King M."/>
            <person name="Knapp S.J."/>
            <person name="Lai Z."/>
            <person name="Le Paslier M.C."/>
            <person name="Lippi Y."/>
            <person name="Lorenzon L."/>
            <person name="Mandel J.R."/>
            <person name="Marage G."/>
            <person name="Marchand G."/>
            <person name="Marquand E."/>
            <person name="Bret-Mestries E."/>
            <person name="Morien E."/>
            <person name="Nambeesan S."/>
            <person name="Nguyen T."/>
            <person name="Pegot-Espagnet P."/>
            <person name="Pouilly N."/>
            <person name="Raftis F."/>
            <person name="Sallet E."/>
            <person name="Schiex T."/>
            <person name="Thomas J."/>
            <person name="Vandecasteele C."/>
            <person name="Vares D."/>
            <person name="Vear F."/>
            <person name="Vautrin S."/>
            <person name="Crespi M."/>
            <person name="Mangin B."/>
            <person name="Burke J.M."/>
            <person name="Salse J."/>
            <person name="Munos S."/>
            <person name="Vincourt P."/>
            <person name="Rieseberg L.H."/>
            <person name="Langlade N.B."/>
        </authorList>
    </citation>
    <scope>NUCLEOTIDE SEQUENCE [LARGE SCALE GENOMIC DNA]</scope>
    <source>
        <strain evidence="4">cv. SF193</strain>
    </source>
</reference>
<evidence type="ECO:0000256" key="2">
    <source>
        <dbReference type="PROSITE-ProRule" id="PRU00708"/>
    </source>
</evidence>
<dbReference type="OMA" id="LCHANDW"/>
<feature type="repeat" description="PPR" evidence="2">
    <location>
        <begin position="121"/>
        <end position="155"/>
    </location>
</feature>
<feature type="repeat" description="PPR" evidence="2">
    <location>
        <begin position="302"/>
        <end position="336"/>
    </location>
</feature>
<dbReference type="PANTHER" id="PTHR47932">
    <property type="entry name" value="ATPASE EXPRESSION PROTEIN 3"/>
    <property type="match status" value="1"/>
</dbReference>
<protein>
    <submittedName>
        <fullName evidence="3">Putative tetratricopeptide-like helical domain-containing protein</fullName>
    </submittedName>
</protein>
<dbReference type="PROSITE" id="PS51375">
    <property type="entry name" value="PPR"/>
    <property type="match status" value="9"/>
</dbReference>
<organism evidence="3 4">
    <name type="scientific">Helianthus annuus</name>
    <name type="common">Common sunflower</name>
    <dbReference type="NCBI Taxonomy" id="4232"/>
    <lineage>
        <taxon>Eukaryota</taxon>
        <taxon>Viridiplantae</taxon>
        <taxon>Streptophyta</taxon>
        <taxon>Embryophyta</taxon>
        <taxon>Tracheophyta</taxon>
        <taxon>Spermatophyta</taxon>
        <taxon>Magnoliopsida</taxon>
        <taxon>eudicotyledons</taxon>
        <taxon>Gunneridae</taxon>
        <taxon>Pentapetalae</taxon>
        <taxon>asterids</taxon>
        <taxon>campanulids</taxon>
        <taxon>Asterales</taxon>
        <taxon>Asteraceae</taxon>
        <taxon>Asteroideae</taxon>
        <taxon>Heliantheae alliance</taxon>
        <taxon>Heliantheae</taxon>
        <taxon>Helianthus</taxon>
    </lineage>
</organism>